<sequence>MNEQAERTAAPARDAAISLRVHQNKYLPAAAGPTEMHAVIVVEAQGLGPAAARTTASQVIVIDCSGSMSWPHTKIAAARRATATAVQLLRDGTRFAIVQGTERADVVYPPGGGMAVASADTRAAAARAAAVLPAVGGTAIGSWLDLARRLHLERPAAIRHTLLLTDGRNEHDPPGYLHQVLGDCAPHFICDARGIGDGWDATELREIVRRLHGRADAVLEDSALTAAFEEMVSASMAKALAGVRIRVRSRAGGRIGFVKQLHPTRVDLTAEGTRPDARTWECRTDAWGDEVREFHVCVLADPGGDPAGEDVELAVVELALDGDTGPAPPEPRSVLVQWTDDVLLSSRVDPRLLHYGADADLGRAITAGCDAYEAGEREEARRQWALAVRLAHQLGSGKTLSRLRGLVDIVDAATGTVRIRETVRPLDLNSVLIVSDESVRFTGAERAGAAPAGPDVDCPGCGRTAPASAAFCQQCDAPLRPGEPGGAP</sequence>
<dbReference type="PANTHER" id="PTHR10579">
    <property type="entry name" value="CALCIUM-ACTIVATED CHLORIDE CHANNEL REGULATOR"/>
    <property type="match status" value="1"/>
</dbReference>
<dbReference type="CDD" id="cd00198">
    <property type="entry name" value="vWFA"/>
    <property type="match status" value="1"/>
</dbReference>
<dbReference type="PANTHER" id="PTHR10579:SF43">
    <property type="entry name" value="ZINC FINGER (C3HC4-TYPE RING FINGER) FAMILY PROTEIN"/>
    <property type="match status" value="1"/>
</dbReference>
<name>A0ABS1NHF4_9ACTN</name>
<accession>A0ABS1NHF4</accession>
<organism evidence="2 3">
    <name type="scientific">Streptomyces coffeae</name>
    <dbReference type="NCBI Taxonomy" id="621382"/>
    <lineage>
        <taxon>Bacteria</taxon>
        <taxon>Bacillati</taxon>
        <taxon>Actinomycetota</taxon>
        <taxon>Actinomycetes</taxon>
        <taxon>Kitasatosporales</taxon>
        <taxon>Streptomycetaceae</taxon>
        <taxon>Streptomyces</taxon>
    </lineage>
</organism>
<dbReference type="RefSeq" id="WP_201876864.1">
    <property type="nucleotide sequence ID" value="NZ_JAERRF010000013.1"/>
</dbReference>
<dbReference type="Proteomes" id="UP000634229">
    <property type="component" value="Unassembled WGS sequence"/>
</dbReference>
<dbReference type="InterPro" id="IPR036465">
    <property type="entry name" value="vWFA_dom_sf"/>
</dbReference>
<evidence type="ECO:0000313" key="2">
    <source>
        <dbReference type="EMBL" id="MBL1099451.1"/>
    </source>
</evidence>
<dbReference type="Gene3D" id="3.40.50.410">
    <property type="entry name" value="von Willebrand factor, type A domain"/>
    <property type="match status" value="1"/>
</dbReference>
<comment type="caution">
    <text evidence="2">The sequence shown here is derived from an EMBL/GenBank/DDBJ whole genome shotgun (WGS) entry which is preliminary data.</text>
</comment>
<dbReference type="InterPro" id="IPR051266">
    <property type="entry name" value="CLCR"/>
</dbReference>
<feature type="domain" description="VWFA" evidence="1">
    <location>
        <begin position="55"/>
        <end position="233"/>
    </location>
</feature>
<dbReference type="SUPFAM" id="SSF53300">
    <property type="entry name" value="vWA-like"/>
    <property type="match status" value="1"/>
</dbReference>
<evidence type="ECO:0000313" key="3">
    <source>
        <dbReference type="Proteomes" id="UP000634229"/>
    </source>
</evidence>
<dbReference type="SMART" id="SM00327">
    <property type="entry name" value="VWA"/>
    <property type="match status" value="1"/>
</dbReference>
<dbReference type="Gene3D" id="2.60.40.3670">
    <property type="match status" value="1"/>
</dbReference>
<dbReference type="InterPro" id="IPR002035">
    <property type="entry name" value="VWF_A"/>
</dbReference>
<evidence type="ECO:0000259" key="1">
    <source>
        <dbReference type="SMART" id="SM00327"/>
    </source>
</evidence>
<dbReference type="InterPro" id="IPR041176">
    <property type="entry name" value="VWA_3_C"/>
</dbReference>
<dbReference type="Pfam" id="PF13768">
    <property type="entry name" value="VWA_3"/>
    <property type="match status" value="1"/>
</dbReference>
<reference evidence="2 3" key="1">
    <citation type="submission" date="2021-01" db="EMBL/GenBank/DDBJ databases">
        <title>WGS of actinomycetes isolated from Thailand.</title>
        <authorList>
            <person name="Thawai C."/>
        </authorList>
    </citation>
    <scope>NUCLEOTIDE SEQUENCE [LARGE SCALE GENOMIC DNA]</scope>
    <source>
        <strain evidence="2 3">CA1R205</strain>
    </source>
</reference>
<dbReference type="Pfam" id="PF18571">
    <property type="entry name" value="VWA_3_C"/>
    <property type="match status" value="1"/>
</dbReference>
<dbReference type="Gene3D" id="1.20.120.1690">
    <property type="match status" value="1"/>
</dbReference>
<proteinExistence type="predicted"/>
<gene>
    <name evidence="2" type="ORF">JK363_22830</name>
</gene>
<dbReference type="EMBL" id="JAERRF010000013">
    <property type="protein sequence ID" value="MBL1099451.1"/>
    <property type="molecule type" value="Genomic_DNA"/>
</dbReference>
<keyword evidence="3" id="KW-1185">Reference proteome</keyword>
<protein>
    <submittedName>
        <fullName evidence="2">VWA domain-containing protein</fullName>
    </submittedName>
</protein>